<protein>
    <recommendedName>
        <fullName evidence="7">Outer membrane protein assembly factor BamA</fullName>
    </recommendedName>
</protein>
<keyword evidence="10" id="KW-1185">Reference proteome</keyword>
<dbReference type="GO" id="GO:0009279">
    <property type="term" value="C:cell outer membrane"/>
    <property type="evidence" value="ECO:0007669"/>
    <property type="project" value="UniProtKB-UniRule"/>
</dbReference>
<evidence type="ECO:0000256" key="1">
    <source>
        <dbReference type="ARBA" id="ARBA00004370"/>
    </source>
</evidence>
<evidence type="ECO:0000259" key="8">
    <source>
        <dbReference type="PROSITE" id="PS51779"/>
    </source>
</evidence>
<feature type="domain" description="POTRA" evidence="8">
    <location>
        <begin position="39"/>
        <end position="124"/>
    </location>
</feature>
<dbReference type="OrthoDB" id="9814535at2"/>
<evidence type="ECO:0000256" key="3">
    <source>
        <dbReference type="ARBA" id="ARBA00022692"/>
    </source>
</evidence>
<dbReference type="PROSITE" id="PS51779">
    <property type="entry name" value="POTRA"/>
    <property type="match status" value="1"/>
</dbReference>
<name>A0A1W1X2H8_9BACT</name>
<gene>
    <name evidence="9" type="ORF">SAMN02746041_00462</name>
</gene>
<dbReference type="Pfam" id="PF07244">
    <property type="entry name" value="POTRA"/>
    <property type="match status" value="2"/>
</dbReference>
<keyword evidence="6" id="KW-0998">Cell outer membrane</keyword>
<dbReference type="InterPro" id="IPR034746">
    <property type="entry name" value="POTRA"/>
</dbReference>
<evidence type="ECO:0000256" key="2">
    <source>
        <dbReference type="ARBA" id="ARBA00022452"/>
    </source>
</evidence>
<dbReference type="InterPro" id="IPR039910">
    <property type="entry name" value="D15-like"/>
</dbReference>
<keyword evidence="5" id="KW-0472">Membrane</keyword>
<comment type="subcellular location">
    <subcellularLocation>
        <location evidence="1">Membrane</location>
    </subcellularLocation>
</comment>
<dbReference type="AlphaFoldDB" id="A0A1W1X2H8"/>
<dbReference type="InterPro" id="IPR000184">
    <property type="entry name" value="Bac_surfAg_D15"/>
</dbReference>
<dbReference type="STRING" id="1121390.SAMN02746041_00462"/>
<evidence type="ECO:0000256" key="6">
    <source>
        <dbReference type="ARBA" id="ARBA00023237"/>
    </source>
</evidence>
<dbReference type="Pfam" id="PF01103">
    <property type="entry name" value="Omp85"/>
    <property type="match status" value="1"/>
</dbReference>
<keyword evidence="3" id="KW-0812">Transmembrane</keyword>
<organism evidence="9 10">
    <name type="scientific">Desulfacinum hydrothermale DSM 13146</name>
    <dbReference type="NCBI Taxonomy" id="1121390"/>
    <lineage>
        <taxon>Bacteria</taxon>
        <taxon>Pseudomonadati</taxon>
        <taxon>Thermodesulfobacteriota</taxon>
        <taxon>Syntrophobacteria</taxon>
        <taxon>Syntrophobacterales</taxon>
        <taxon>Syntrophobacteraceae</taxon>
        <taxon>Desulfacinum</taxon>
    </lineage>
</organism>
<evidence type="ECO:0000313" key="9">
    <source>
        <dbReference type="EMBL" id="SMC18107.1"/>
    </source>
</evidence>
<dbReference type="Gene3D" id="2.40.160.50">
    <property type="entry name" value="membrane protein fhac: a member of the omp85/tpsb transporter family"/>
    <property type="match status" value="1"/>
</dbReference>
<dbReference type="GO" id="GO:0071709">
    <property type="term" value="P:membrane assembly"/>
    <property type="evidence" value="ECO:0007669"/>
    <property type="project" value="InterPro"/>
</dbReference>
<reference evidence="9 10" key="1">
    <citation type="submission" date="2017-04" db="EMBL/GenBank/DDBJ databases">
        <authorList>
            <person name="Afonso C.L."/>
            <person name="Miller P.J."/>
            <person name="Scott M.A."/>
            <person name="Spackman E."/>
            <person name="Goraichik I."/>
            <person name="Dimitrov K.M."/>
            <person name="Suarez D.L."/>
            <person name="Swayne D.E."/>
        </authorList>
    </citation>
    <scope>NUCLEOTIDE SEQUENCE [LARGE SCALE GENOMIC DNA]</scope>
    <source>
        <strain evidence="9 10">DSM 13146</strain>
    </source>
</reference>
<keyword evidence="2" id="KW-1134">Transmembrane beta strand</keyword>
<sequence>MQMPADLAKRLVLVTLLALVVGGAPVWAASPETPSSPVRYVRHIRFVGVKGLSPKELKKVMETRVRRFRWFGGEPLDERVLAKDLERIEKLYRSQGYYDARVVGHRLLPLVGSNYILEIEVDEGQPVLVESVQLFVDGKASSPWHKELVSNLPVRPGERFTTPAYEHIDRTIRRFLAEWGYARAKVTTRGILDKRARKARLRVDVQMGPPCYFGPITIEGNRKVDAKIIRRELNFREGERFRTSAVTAAQRRLMNTRLFSFVNVQVVEEGDTGPRLPIHVVVKEAKSQSVRFGVGYGTEDKLRGILGWEYRNFLGGGRDLQVRTKASSLARYVDARLLQPHLLGFNAFLTSSAGYSREIQESFENEQYYVRNQWNVRESDRLLLYLAHNLEANRLLDLSLEPDEVLGAEKEGENYFVSSLVAGSTYQRVDDLLDPHRGWQVLQRLEWGSGWLASDVSFLKLSLEGRAYLPLDPLGVLAMRARWGSIKELEDTTYVPIFKRYFTGGSNSVRGYPYQKLGPLDDSGNPLGGLTVVEANLDWRFPLKNSWEGVLFLDAGNVYPSSYELVWDQLRFTTGVGLRYKTPVGPLRVDVGYQLNPPSDVPFNRYQIHFSIGHAF</sequence>
<dbReference type="EMBL" id="FWXF01000001">
    <property type="protein sequence ID" value="SMC18107.1"/>
    <property type="molecule type" value="Genomic_DNA"/>
</dbReference>
<accession>A0A1W1X2H8</accession>
<proteinExistence type="predicted"/>
<keyword evidence="4" id="KW-0677">Repeat</keyword>
<dbReference type="PANTHER" id="PTHR12815">
    <property type="entry name" value="SORTING AND ASSEMBLY MACHINERY SAMM50 PROTEIN FAMILY MEMBER"/>
    <property type="match status" value="1"/>
</dbReference>
<dbReference type="InterPro" id="IPR010827">
    <property type="entry name" value="BamA/TamA_POTRA"/>
</dbReference>
<dbReference type="InterPro" id="IPR023707">
    <property type="entry name" value="OM_assembly_BamA"/>
</dbReference>
<evidence type="ECO:0000256" key="5">
    <source>
        <dbReference type="ARBA" id="ARBA00023136"/>
    </source>
</evidence>
<evidence type="ECO:0000256" key="4">
    <source>
        <dbReference type="ARBA" id="ARBA00022737"/>
    </source>
</evidence>
<dbReference type="PANTHER" id="PTHR12815:SF18">
    <property type="entry name" value="SORTING AND ASSEMBLY MACHINERY COMPONENT 50 HOMOLOG"/>
    <property type="match status" value="1"/>
</dbReference>
<dbReference type="NCBIfam" id="TIGR03303">
    <property type="entry name" value="OM_YaeT"/>
    <property type="match status" value="1"/>
</dbReference>
<dbReference type="Gene3D" id="3.10.20.310">
    <property type="entry name" value="membrane protein fhac"/>
    <property type="match status" value="2"/>
</dbReference>
<evidence type="ECO:0000313" key="10">
    <source>
        <dbReference type="Proteomes" id="UP000192783"/>
    </source>
</evidence>
<dbReference type="Proteomes" id="UP000192783">
    <property type="component" value="Unassembled WGS sequence"/>
</dbReference>
<evidence type="ECO:0000256" key="7">
    <source>
        <dbReference type="NCBIfam" id="TIGR03303"/>
    </source>
</evidence>